<name>A0A8D9C9N4_9VIRU</name>
<organism evidence="1">
    <name type="scientific">uncultured marine phage</name>
    <dbReference type="NCBI Taxonomy" id="707152"/>
    <lineage>
        <taxon>Viruses</taxon>
        <taxon>environmental samples</taxon>
    </lineage>
</organism>
<gene>
    <name evidence="1" type="ORF">SLAVMIC_00843</name>
</gene>
<reference evidence="1" key="1">
    <citation type="submission" date="2021-06" db="EMBL/GenBank/DDBJ databases">
        <authorList>
            <person name="Gannon L."/>
            <person name="Redgwell R T."/>
            <person name="Michniewski S."/>
            <person name="Harrison D C."/>
            <person name="Millard A."/>
        </authorList>
    </citation>
    <scope>NUCLEOTIDE SEQUENCE</scope>
</reference>
<dbReference type="EMBL" id="OU342829">
    <property type="protein sequence ID" value="CAG7581441.1"/>
    <property type="molecule type" value="Genomic_DNA"/>
</dbReference>
<accession>A0A8D9C9N4</accession>
<proteinExistence type="predicted"/>
<sequence length="176" mass="20593">MELLKPNQMTYNNYLKVIEDGGIHTVGCNVAFEELRDNLIHDVCKKFDHFIFDDPSQNLPDHGLIIVPNLHILGSGFSRMRELFWELKGRDALVFCPTYNDFSGHMKFLGGNEVMYLSDTVKNFEFKEDGKRKFYLSAHKNIHNDFSDIDVSHFDKANHREKRLAEILNKENNNWI</sequence>
<evidence type="ECO:0000313" key="1">
    <source>
        <dbReference type="EMBL" id="CAG7581441.1"/>
    </source>
</evidence>
<protein>
    <submittedName>
        <fullName evidence="1">Uncharacterized protein</fullName>
    </submittedName>
</protein>